<reference evidence="1 2" key="1">
    <citation type="submission" date="2016-08" db="EMBL/GenBank/DDBJ databases">
        <title>Genome sequencing of Vibrio scophthalmi strain FP3289, an isolated from Paralichthys olivaceus.</title>
        <authorList>
            <person name="Han H.-J."/>
        </authorList>
    </citation>
    <scope>NUCLEOTIDE SEQUENCE [LARGE SCALE GENOMIC DNA]</scope>
    <source>
        <strain evidence="1 2">FP3289</strain>
    </source>
</reference>
<gene>
    <name evidence="1" type="ORF">VSF3289_04179</name>
</gene>
<accession>A0A1E3WGV8</accession>
<organism evidence="1 2">
    <name type="scientific">Vibrio scophthalmi</name>
    <dbReference type="NCBI Taxonomy" id="45658"/>
    <lineage>
        <taxon>Bacteria</taxon>
        <taxon>Pseudomonadati</taxon>
        <taxon>Pseudomonadota</taxon>
        <taxon>Gammaproteobacteria</taxon>
        <taxon>Vibrionales</taxon>
        <taxon>Vibrionaceae</taxon>
        <taxon>Vibrio</taxon>
    </lineage>
</organism>
<sequence>MRTVNAEIAQKCRTVHLLVSDGETVSMECKVQGVGRVSYYKYLSAQN</sequence>
<dbReference type="EMBL" id="MDCJ01000007">
    <property type="protein sequence ID" value="ODS05039.1"/>
    <property type="molecule type" value="Genomic_DNA"/>
</dbReference>
<comment type="caution">
    <text evidence="1">The sequence shown here is derived from an EMBL/GenBank/DDBJ whole genome shotgun (WGS) entry which is preliminary data.</text>
</comment>
<proteinExistence type="predicted"/>
<dbReference type="Proteomes" id="UP000095131">
    <property type="component" value="Unassembled WGS sequence"/>
</dbReference>
<name>A0A1E3WGV8_9VIBR</name>
<dbReference type="RefSeq" id="WP_244882256.1">
    <property type="nucleotide sequence ID" value="NZ_MDCJ01000007.1"/>
</dbReference>
<evidence type="ECO:0000313" key="1">
    <source>
        <dbReference type="EMBL" id="ODS05039.1"/>
    </source>
</evidence>
<dbReference type="AlphaFoldDB" id="A0A1E3WGV8"/>
<protein>
    <recommendedName>
        <fullName evidence="3">Resolvase HTH domain-containing protein</fullName>
    </recommendedName>
</protein>
<evidence type="ECO:0000313" key="2">
    <source>
        <dbReference type="Proteomes" id="UP000095131"/>
    </source>
</evidence>
<evidence type="ECO:0008006" key="3">
    <source>
        <dbReference type="Google" id="ProtNLM"/>
    </source>
</evidence>